<keyword evidence="1" id="KW-0812">Transmembrane</keyword>
<accession>A0A1C4CGF5</accession>
<evidence type="ECO:0000256" key="1">
    <source>
        <dbReference type="SAM" id="Phobius"/>
    </source>
</evidence>
<dbReference type="Proteomes" id="UP000181997">
    <property type="component" value="Unassembled WGS sequence"/>
</dbReference>
<protein>
    <submittedName>
        <fullName evidence="2">Uncharacterized protein</fullName>
    </submittedName>
</protein>
<dbReference type="EMBL" id="FMAU01000003">
    <property type="protein sequence ID" value="SCC18136.1"/>
    <property type="molecule type" value="Genomic_DNA"/>
</dbReference>
<sequence length="142" mass="16834">MILMPSTEKRCFQMEASFSVDSQCLFPRLKLPVIFAITNCFSFSLPAIFTLFMNLSASFPLKYFHLPSFIIYKHHTVFHFPICKRRFFQAVSFIDIPHHRPPFFEQDLLLYSRKEGIYLFQLQKNAVQPWDSLPKPNCIIDY</sequence>
<reference evidence="3" key="1">
    <citation type="submission" date="2016-08" db="EMBL/GenBank/DDBJ databases">
        <authorList>
            <person name="Varghese N."/>
            <person name="Submissions Spin"/>
        </authorList>
    </citation>
    <scope>NUCLEOTIDE SEQUENCE [LARGE SCALE GENOMIC DNA]</scope>
    <source>
        <strain evidence="3">SGD-1123</strain>
    </source>
</reference>
<gene>
    <name evidence="2" type="ORF">GA0061094_2950</name>
</gene>
<organism evidence="2 3">
    <name type="scientific">[Bacillus] enclensis</name>
    <dbReference type="NCBI Taxonomy" id="1402860"/>
    <lineage>
        <taxon>Bacteria</taxon>
        <taxon>Bacillati</taxon>
        <taxon>Bacillota</taxon>
        <taxon>Bacilli</taxon>
        <taxon>Bacillales</taxon>
        <taxon>Bacillaceae</taxon>
        <taxon>Rossellomorea</taxon>
    </lineage>
</organism>
<evidence type="ECO:0000313" key="3">
    <source>
        <dbReference type="Proteomes" id="UP000181997"/>
    </source>
</evidence>
<proteinExistence type="predicted"/>
<feature type="transmembrane region" description="Helical" evidence="1">
    <location>
        <begin position="33"/>
        <end position="55"/>
    </location>
</feature>
<keyword evidence="3" id="KW-1185">Reference proteome</keyword>
<keyword evidence="1" id="KW-0472">Membrane</keyword>
<dbReference type="AlphaFoldDB" id="A0A1C4CGF5"/>
<name>A0A1C4CGF5_9BACI</name>
<evidence type="ECO:0000313" key="2">
    <source>
        <dbReference type="EMBL" id="SCC18136.1"/>
    </source>
</evidence>
<keyword evidence="1" id="KW-1133">Transmembrane helix</keyword>